<feature type="compositionally biased region" description="Low complexity" evidence="1">
    <location>
        <begin position="184"/>
        <end position="194"/>
    </location>
</feature>
<feature type="region of interest" description="Disordered" evidence="1">
    <location>
        <begin position="315"/>
        <end position="337"/>
    </location>
</feature>
<feature type="compositionally biased region" description="Pro residues" evidence="1">
    <location>
        <begin position="251"/>
        <end position="260"/>
    </location>
</feature>
<feature type="region of interest" description="Disordered" evidence="1">
    <location>
        <begin position="241"/>
        <end position="266"/>
    </location>
</feature>
<sequence>MPSTSTPNIYSPGIQNATRVPSEASGFYESGPRRRITTPSRPLSTSARALHTPPTTGYDYKRLSSPSPAACKPMRSSPLAGPAINRNRPGLLQAFHSSSSPDLASPSSTHLLGYVSRYRPSQGGDKNPILKPPPLKLKKSGNGSRHAIPLPRPVSIVSSSASSASTSFSTRGVRSPDNTPPTSPTSSRIPCSSSLAQSTPSMRVEDCWLTASPFAGAPRFSRLGVRSASVVMPLSAREYYQRRPQHDPRTSAPPPPPPSTPSIGYNISWHRRSRSAGYEYRTIIQSPAVQRRHASEPDEVLLGGNDWPGGLSSSDYVVRPGPRKQVPSLMKSRSFSREMQVPEIGNMQAKPPRPPRIVRPPPLNLKTIWRGSPSLPPSTAPSSPSLPDLSTFSNSPVQKNCSQAQVSDCPSSCGCGESTWSQEDEEFDISDYSIVSVTEWGEIGLGLIGNPTETPPKRSLSFKNLLKRTMSRTGRSSKVD</sequence>
<keyword evidence="3" id="KW-1185">Reference proteome</keyword>
<feature type="compositionally biased region" description="Polar residues" evidence="1">
    <location>
        <begin position="471"/>
        <end position="480"/>
    </location>
</feature>
<dbReference type="OrthoDB" id="3070411at2759"/>
<dbReference type="Proteomes" id="UP000307440">
    <property type="component" value="Unassembled WGS sequence"/>
</dbReference>
<evidence type="ECO:0000313" key="3">
    <source>
        <dbReference type="Proteomes" id="UP000307440"/>
    </source>
</evidence>
<name>A0A5C3KLY8_COPMA</name>
<organism evidence="2 3">
    <name type="scientific">Coprinopsis marcescibilis</name>
    <name type="common">Agaric fungus</name>
    <name type="synonym">Psathyrella marcescibilis</name>
    <dbReference type="NCBI Taxonomy" id="230819"/>
    <lineage>
        <taxon>Eukaryota</taxon>
        <taxon>Fungi</taxon>
        <taxon>Dikarya</taxon>
        <taxon>Basidiomycota</taxon>
        <taxon>Agaricomycotina</taxon>
        <taxon>Agaricomycetes</taxon>
        <taxon>Agaricomycetidae</taxon>
        <taxon>Agaricales</taxon>
        <taxon>Agaricineae</taxon>
        <taxon>Psathyrellaceae</taxon>
        <taxon>Coprinopsis</taxon>
    </lineage>
</organism>
<proteinExistence type="predicted"/>
<feature type="region of interest" description="Disordered" evidence="1">
    <location>
        <begin position="447"/>
        <end position="480"/>
    </location>
</feature>
<feature type="region of interest" description="Disordered" evidence="1">
    <location>
        <begin position="1"/>
        <end position="196"/>
    </location>
</feature>
<evidence type="ECO:0000313" key="2">
    <source>
        <dbReference type="EMBL" id="TFK21007.1"/>
    </source>
</evidence>
<feature type="compositionally biased region" description="Low complexity" evidence="1">
    <location>
        <begin position="154"/>
        <end position="170"/>
    </location>
</feature>
<evidence type="ECO:0000256" key="1">
    <source>
        <dbReference type="SAM" id="MobiDB-lite"/>
    </source>
</evidence>
<protein>
    <submittedName>
        <fullName evidence="2">Uncharacterized protein</fullName>
    </submittedName>
</protein>
<dbReference type="EMBL" id="ML210281">
    <property type="protein sequence ID" value="TFK21007.1"/>
    <property type="molecule type" value="Genomic_DNA"/>
</dbReference>
<feature type="region of interest" description="Disordered" evidence="1">
    <location>
        <begin position="370"/>
        <end position="393"/>
    </location>
</feature>
<feature type="compositionally biased region" description="Low complexity" evidence="1">
    <location>
        <begin position="97"/>
        <end position="108"/>
    </location>
</feature>
<feature type="compositionally biased region" description="Low complexity" evidence="1">
    <location>
        <begin position="380"/>
        <end position="390"/>
    </location>
</feature>
<feature type="compositionally biased region" description="Polar residues" evidence="1">
    <location>
        <begin position="37"/>
        <end position="47"/>
    </location>
</feature>
<gene>
    <name evidence="2" type="ORF">FA15DRAFT_672967</name>
</gene>
<feature type="compositionally biased region" description="Polar residues" evidence="1">
    <location>
        <begin position="1"/>
        <end position="19"/>
    </location>
</feature>
<reference evidence="2 3" key="1">
    <citation type="journal article" date="2019" name="Nat. Ecol. Evol.">
        <title>Megaphylogeny resolves global patterns of mushroom evolution.</title>
        <authorList>
            <person name="Varga T."/>
            <person name="Krizsan K."/>
            <person name="Foldi C."/>
            <person name="Dima B."/>
            <person name="Sanchez-Garcia M."/>
            <person name="Sanchez-Ramirez S."/>
            <person name="Szollosi G.J."/>
            <person name="Szarkandi J.G."/>
            <person name="Papp V."/>
            <person name="Albert L."/>
            <person name="Andreopoulos W."/>
            <person name="Angelini C."/>
            <person name="Antonin V."/>
            <person name="Barry K.W."/>
            <person name="Bougher N.L."/>
            <person name="Buchanan P."/>
            <person name="Buyck B."/>
            <person name="Bense V."/>
            <person name="Catcheside P."/>
            <person name="Chovatia M."/>
            <person name="Cooper J."/>
            <person name="Damon W."/>
            <person name="Desjardin D."/>
            <person name="Finy P."/>
            <person name="Geml J."/>
            <person name="Haridas S."/>
            <person name="Hughes K."/>
            <person name="Justo A."/>
            <person name="Karasinski D."/>
            <person name="Kautmanova I."/>
            <person name="Kiss B."/>
            <person name="Kocsube S."/>
            <person name="Kotiranta H."/>
            <person name="LaButti K.M."/>
            <person name="Lechner B.E."/>
            <person name="Liimatainen K."/>
            <person name="Lipzen A."/>
            <person name="Lukacs Z."/>
            <person name="Mihaltcheva S."/>
            <person name="Morgado L.N."/>
            <person name="Niskanen T."/>
            <person name="Noordeloos M.E."/>
            <person name="Ohm R.A."/>
            <person name="Ortiz-Santana B."/>
            <person name="Ovrebo C."/>
            <person name="Racz N."/>
            <person name="Riley R."/>
            <person name="Savchenko A."/>
            <person name="Shiryaev A."/>
            <person name="Soop K."/>
            <person name="Spirin V."/>
            <person name="Szebenyi C."/>
            <person name="Tomsovsky M."/>
            <person name="Tulloss R.E."/>
            <person name="Uehling J."/>
            <person name="Grigoriev I.V."/>
            <person name="Vagvolgyi C."/>
            <person name="Papp T."/>
            <person name="Martin F.M."/>
            <person name="Miettinen O."/>
            <person name="Hibbett D.S."/>
            <person name="Nagy L.G."/>
        </authorList>
    </citation>
    <scope>NUCLEOTIDE SEQUENCE [LARGE SCALE GENOMIC DNA]</scope>
    <source>
        <strain evidence="2 3">CBS 121175</strain>
    </source>
</reference>
<accession>A0A5C3KLY8</accession>
<dbReference type="AlphaFoldDB" id="A0A5C3KLY8"/>